<dbReference type="PANTHER" id="PTHR42711">
    <property type="entry name" value="ABC TRANSPORTER ATP-BINDING PROTEIN"/>
    <property type="match status" value="1"/>
</dbReference>
<accession>A0A1Q5PW13</accession>
<evidence type="ECO:0000256" key="4">
    <source>
        <dbReference type="ARBA" id="ARBA00022840"/>
    </source>
</evidence>
<dbReference type="Pfam" id="PF00005">
    <property type="entry name" value="ABC_tran"/>
    <property type="match status" value="1"/>
</dbReference>
<organism evidence="7 8">
    <name type="scientific">Buchananella hordeovulneris</name>
    <dbReference type="NCBI Taxonomy" id="52770"/>
    <lineage>
        <taxon>Bacteria</taxon>
        <taxon>Bacillati</taxon>
        <taxon>Actinomycetota</taxon>
        <taxon>Actinomycetes</taxon>
        <taxon>Actinomycetales</taxon>
        <taxon>Actinomycetaceae</taxon>
        <taxon>Buchananella</taxon>
    </lineage>
</organism>
<keyword evidence="2" id="KW-0813">Transport</keyword>
<sequence>MPVPPAPEVALALRGLVKVFGQTVAAAHIDLDIPVGAFYGMVGPNGAGKTTTLNMATGLLRPDRGTAFVRGVDVWADAQHAKQQLGVLPDGMRLFGRLRGRELITYAGLLRGLGRAEVAERADQLLRVFDLVKDEKTQVGDYSAGMTKKVSLACALVHSPNVLVLDEPFEAVDPLSAQGIREILTRFVAQGGTVVLSSHVMATVEQLCSHVAIMHRGQVVAAGTTAQVAAGGQLEDRFVELVGGSATREELAWLRPSSV</sequence>
<name>A0A1Q5PW13_9ACTO</name>
<gene>
    <name evidence="7" type="ORF">BSZ40_05865</name>
</gene>
<dbReference type="GO" id="GO:0016887">
    <property type="term" value="F:ATP hydrolysis activity"/>
    <property type="evidence" value="ECO:0007669"/>
    <property type="project" value="InterPro"/>
</dbReference>
<proteinExistence type="predicted"/>
<dbReference type="InParanoid" id="A0A1Q5PW13"/>
<keyword evidence="5" id="KW-0046">Antibiotic resistance</keyword>
<dbReference type="InterPro" id="IPR027417">
    <property type="entry name" value="P-loop_NTPase"/>
</dbReference>
<dbReference type="InterPro" id="IPR003593">
    <property type="entry name" value="AAA+_ATPase"/>
</dbReference>
<evidence type="ECO:0000313" key="7">
    <source>
        <dbReference type="EMBL" id="OKL51791.1"/>
    </source>
</evidence>
<dbReference type="AlphaFoldDB" id="A0A1Q5PW13"/>
<evidence type="ECO:0000313" key="8">
    <source>
        <dbReference type="Proteomes" id="UP000185612"/>
    </source>
</evidence>
<evidence type="ECO:0000256" key="2">
    <source>
        <dbReference type="ARBA" id="ARBA00022448"/>
    </source>
</evidence>
<comment type="subcellular location">
    <subcellularLocation>
        <location evidence="1">Cell membrane</location>
        <topology evidence="1">Peripheral membrane protein</topology>
    </subcellularLocation>
</comment>
<keyword evidence="3" id="KW-0547">Nucleotide-binding</keyword>
<keyword evidence="8" id="KW-1185">Reference proteome</keyword>
<evidence type="ECO:0000259" key="6">
    <source>
        <dbReference type="PROSITE" id="PS50893"/>
    </source>
</evidence>
<dbReference type="CDD" id="cd03230">
    <property type="entry name" value="ABC_DR_subfamily_A"/>
    <property type="match status" value="1"/>
</dbReference>
<dbReference type="SMART" id="SM00382">
    <property type="entry name" value="AAA"/>
    <property type="match status" value="1"/>
</dbReference>
<reference evidence="8" key="1">
    <citation type="submission" date="2016-12" db="EMBL/GenBank/DDBJ databases">
        <authorList>
            <person name="Meng X."/>
        </authorList>
    </citation>
    <scope>NUCLEOTIDE SEQUENCE [LARGE SCALE GENOMIC DNA]</scope>
    <source>
        <strain evidence="8">DSM 20732</strain>
    </source>
</reference>
<dbReference type="GO" id="GO:0046677">
    <property type="term" value="P:response to antibiotic"/>
    <property type="evidence" value="ECO:0007669"/>
    <property type="project" value="UniProtKB-KW"/>
</dbReference>
<dbReference type="GO" id="GO:0005886">
    <property type="term" value="C:plasma membrane"/>
    <property type="evidence" value="ECO:0007669"/>
    <property type="project" value="UniProtKB-SubCell"/>
</dbReference>
<dbReference type="GO" id="GO:0005524">
    <property type="term" value="F:ATP binding"/>
    <property type="evidence" value="ECO:0007669"/>
    <property type="project" value="UniProtKB-KW"/>
</dbReference>
<dbReference type="InterPro" id="IPR050763">
    <property type="entry name" value="ABC_transporter_ATP-binding"/>
</dbReference>
<feature type="domain" description="ABC transporter" evidence="6">
    <location>
        <begin position="11"/>
        <end position="241"/>
    </location>
</feature>
<dbReference type="SUPFAM" id="SSF52540">
    <property type="entry name" value="P-loop containing nucleoside triphosphate hydrolases"/>
    <property type="match status" value="1"/>
</dbReference>
<evidence type="ECO:0000256" key="3">
    <source>
        <dbReference type="ARBA" id="ARBA00022741"/>
    </source>
</evidence>
<dbReference type="STRING" id="52770.BSZ40_05865"/>
<protein>
    <submittedName>
        <fullName evidence="7">ABC transporter</fullName>
    </submittedName>
</protein>
<evidence type="ECO:0000256" key="1">
    <source>
        <dbReference type="ARBA" id="ARBA00004202"/>
    </source>
</evidence>
<dbReference type="PROSITE" id="PS50893">
    <property type="entry name" value="ABC_TRANSPORTER_2"/>
    <property type="match status" value="1"/>
</dbReference>
<comment type="caution">
    <text evidence="7">The sequence shown here is derived from an EMBL/GenBank/DDBJ whole genome shotgun (WGS) entry which is preliminary data.</text>
</comment>
<dbReference type="EMBL" id="MQVS01000005">
    <property type="protein sequence ID" value="OKL51791.1"/>
    <property type="molecule type" value="Genomic_DNA"/>
</dbReference>
<dbReference type="Gene3D" id="3.40.50.300">
    <property type="entry name" value="P-loop containing nucleotide triphosphate hydrolases"/>
    <property type="match status" value="1"/>
</dbReference>
<dbReference type="InterPro" id="IPR003439">
    <property type="entry name" value="ABC_transporter-like_ATP-bd"/>
</dbReference>
<evidence type="ECO:0000256" key="5">
    <source>
        <dbReference type="ARBA" id="ARBA00023251"/>
    </source>
</evidence>
<dbReference type="Proteomes" id="UP000185612">
    <property type="component" value="Unassembled WGS sequence"/>
</dbReference>
<keyword evidence="4" id="KW-0067">ATP-binding</keyword>
<dbReference type="PANTHER" id="PTHR42711:SF19">
    <property type="entry name" value="DOXORUBICIN RESISTANCE ATP-BINDING PROTEIN DRRA"/>
    <property type="match status" value="1"/>
</dbReference>